<evidence type="ECO:0000256" key="2">
    <source>
        <dbReference type="ARBA" id="ARBA00022679"/>
    </source>
</evidence>
<dbReference type="Pfam" id="PF02348">
    <property type="entry name" value="CTP_transf_3"/>
    <property type="match status" value="1"/>
</dbReference>
<organism evidence="6 7">
    <name type="scientific">Halomicronema hongdechloris C2206</name>
    <dbReference type="NCBI Taxonomy" id="1641165"/>
    <lineage>
        <taxon>Bacteria</taxon>
        <taxon>Bacillati</taxon>
        <taxon>Cyanobacteriota</taxon>
        <taxon>Cyanophyceae</taxon>
        <taxon>Nodosilineales</taxon>
        <taxon>Nodosilineaceae</taxon>
        <taxon>Halomicronema</taxon>
    </lineage>
</organism>
<dbReference type="STRING" id="1641165.XM38_27880"/>
<dbReference type="NCBIfam" id="NF003950">
    <property type="entry name" value="PRK05450.1-3"/>
    <property type="match status" value="1"/>
</dbReference>
<dbReference type="InterPro" id="IPR003329">
    <property type="entry name" value="Cytidylyl_trans"/>
</dbReference>
<dbReference type="CDD" id="cd02517">
    <property type="entry name" value="CMP-KDO-Synthetase"/>
    <property type="match status" value="1"/>
</dbReference>
<dbReference type="FunFam" id="3.90.550.10:FF:000011">
    <property type="entry name" value="3-deoxy-manno-octulosonate cytidylyltransferase"/>
    <property type="match status" value="1"/>
</dbReference>
<dbReference type="PANTHER" id="PTHR42866:SF2">
    <property type="entry name" value="3-DEOXY-MANNO-OCTULOSONATE CYTIDYLYLTRANSFERASE, MITOCHONDRIAL"/>
    <property type="match status" value="1"/>
</dbReference>
<dbReference type="UniPathway" id="UPA00358">
    <property type="reaction ID" value="UER00476"/>
</dbReference>
<dbReference type="PANTHER" id="PTHR42866">
    <property type="entry name" value="3-DEOXY-MANNO-OCTULOSONATE CYTIDYLYLTRANSFERASE"/>
    <property type="match status" value="1"/>
</dbReference>
<evidence type="ECO:0000256" key="3">
    <source>
        <dbReference type="ARBA" id="ARBA00022695"/>
    </source>
</evidence>
<dbReference type="SUPFAM" id="SSF53448">
    <property type="entry name" value="Nucleotide-diphospho-sugar transferases"/>
    <property type="match status" value="1"/>
</dbReference>
<dbReference type="NCBIfam" id="NF003952">
    <property type="entry name" value="PRK05450.1-5"/>
    <property type="match status" value="1"/>
</dbReference>
<dbReference type="InterPro" id="IPR029044">
    <property type="entry name" value="Nucleotide-diphossugar_trans"/>
</dbReference>
<comment type="function">
    <text evidence="5">Activates KDO (a required 8-carbon sugar) for incorporation into bacterial lipopolysaccharide in Gram-negative bacteria.</text>
</comment>
<dbReference type="GO" id="GO:0008690">
    <property type="term" value="F:3-deoxy-manno-octulosonate cytidylyltransferase activity"/>
    <property type="evidence" value="ECO:0007669"/>
    <property type="project" value="UniProtKB-UniRule"/>
</dbReference>
<comment type="similarity">
    <text evidence="5">Belongs to the KdsB family.</text>
</comment>
<sequence>MKLEKNGYLRSLELRMMAKVTGVIPARYKSTRFEGKPLAILEGKTMIQMVYEKCCKSKLLDQIMVATDDQRIYDNVLSFGGNAIMTETNIATGSDRCYEAVKYDSCDIVVNIQGDEPLIDPNVIDICIQALIDAPEAVCSTPVVKSNNPDEINSPHAVKVVLNKKLEALYFSRYPIPFFRNNLDDEIYYRHIGLYCYRKYFLEQFVSMAQTFLELSESLEQLRILENGYKIQCCLVDYESVGVDTPEDLEKVKRLLKI</sequence>
<dbReference type="HAMAP" id="MF_00057">
    <property type="entry name" value="KdsB"/>
    <property type="match status" value="1"/>
</dbReference>
<gene>
    <name evidence="5 6" type="primary">kdsB</name>
    <name evidence="6" type="ORF">XM38_013730</name>
</gene>
<dbReference type="NCBIfam" id="NF009905">
    <property type="entry name" value="PRK13368.1"/>
    <property type="match status" value="1"/>
</dbReference>
<dbReference type="GO" id="GO:0005829">
    <property type="term" value="C:cytosol"/>
    <property type="evidence" value="ECO:0007669"/>
    <property type="project" value="TreeGrafter"/>
</dbReference>
<keyword evidence="3 5" id="KW-0548">Nucleotidyltransferase</keyword>
<name>A0A1Z3HJD5_9CYAN</name>
<dbReference type="GO" id="GO:0016020">
    <property type="term" value="C:membrane"/>
    <property type="evidence" value="ECO:0007669"/>
    <property type="project" value="UniProtKB-SubCell"/>
</dbReference>
<dbReference type="AlphaFoldDB" id="A0A1Z3HJD5"/>
<keyword evidence="7" id="KW-1185">Reference proteome</keyword>
<protein>
    <recommendedName>
        <fullName evidence="5">3-deoxy-manno-octulosonate cytidylyltransferase</fullName>
        <ecNumber evidence="5">2.7.7.38</ecNumber>
    </recommendedName>
    <alternativeName>
        <fullName evidence="5">CMP-2-keto-3-deoxyoctulosonic acid synthase</fullName>
        <shortName evidence="5">CKS</shortName>
        <shortName evidence="5">CMP-KDO synthase</shortName>
    </alternativeName>
</protein>
<proteinExistence type="inferred from homology"/>
<dbReference type="EMBL" id="CP021983">
    <property type="protein sequence ID" value="ASC70434.1"/>
    <property type="molecule type" value="Genomic_DNA"/>
</dbReference>
<dbReference type="GO" id="GO:0009103">
    <property type="term" value="P:lipopolysaccharide biosynthetic process"/>
    <property type="evidence" value="ECO:0007669"/>
    <property type="project" value="UniProtKB-UniRule"/>
</dbReference>
<evidence type="ECO:0000313" key="6">
    <source>
        <dbReference type="EMBL" id="ASC70434.1"/>
    </source>
</evidence>
<evidence type="ECO:0000256" key="5">
    <source>
        <dbReference type="HAMAP-Rule" id="MF_00057"/>
    </source>
</evidence>
<comment type="catalytic activity">
    <reaction evidence="5">
        <text>3-deoxy-alpha-D-manno-oct-2-ulosonate + CTP = CMP-3-deoxy-beta-D-manno-octulosonate + diphosphate</text>
        <dbReference type="Rhea" id="RHEA:23448"/>
        <dbReference type="ChEBI" id="CHEBI:33019"/>
        <dbReference type="ChEBI" id="CHEBI:37563"/>
        <dbReference type="ChEBI" id="CHEBI:85986"/>
        <dbReference type="ChEBI" id="CHEBI:85987"/>
        <dbReference type="EC" id="2.7.7.38"/>
    </reaction>
</comment>
<dbReference type="GO" id="GO:0033468">
    <property type="term" value="P:CMP-keto-3-deoxy-D-manno-octulosonic acid biosynthetic process"/>
    <property type="evidence" value="ECO:0007669"/>
    <property type="project" value="UniProtKB-UniRule"/>
</dbReference>
<comment type="subcellular location">
    <subcellularLocation>
        <location evidence="5">Cytoplasm</location>
    </subcellularLocation>
    <subcellularLocation>
        <location evidence="1">Membrane</location>
    </subcellularLocation>
</comment>
<evidence type="ECO:0000256" key="4">
    <source>
        <dbReference type="ARBA" id="ARBA00022985"/>
    </source>
</evidence>
<keyword evidence="2 5" id="KW-0808">Transferase</keyword>
<dbReference type="Proteomes" id="UP000191901">
    <property type="component" value="Chromosome"/>
</dbReference>
<evidence type="ECO:0000313" key="7">
    <source>
        <dbReference type="Proteomes" id="UP000191901"/>
    </source>
</evidence>
<accession>A0A1Z3HJD5</accession>
<dbReference type="InterPro" id="IPR004528">
    <property type="entry name" value="KdsB"/>
</dbReference>
<keyword evidence="4 5" id="KW-0448">Lipopolysaccharide biosynthesis</keyword>
<keyword evidence="5" id="KW-0963">Cytoplasm</keyword>
<dbReference type="NCBIfam" id="TIGR00466">
    <property type="entry name" value="kdsB"/>
    <property type="match status" value="1"/>
</dbReference>
<evidence type="ECO:0000256" key="1">
    <source>
        <dbReference type="ARBA" id="ARBA00004370"/>
    </source>
</evidence>
<comment type="pathway">
    <text evidence="5">Nucleotide-sugar biosynthesis; CMP-3-deoxy-D-manno-octulosonate biosynthesis; CMP-3-deoxy-D-manno-octulosonate from 3-deoxy-D-manno-octulosonate and CTP: step 1/1.</text>
</comment>
<reference evidence="6 7" key="1">
    <citation type="journal article" date="2016" name="Biochim. Biophys. Acta">
        <title>Characterization of red-shifted phycobilisomes isolated from the chlorophyll f-containing cyanobacterium Halomicronema hongdechloris.</title>
        <authorList>
            <person name="Li Y."/>
            <person name="Lin Y."/>
            <person name="Garvey C.J."/>
            <person name="Birch D."/>
            <person name="Corkery R.W."/>
            <person name="Loughlin P.C."/>
            <person name="Scheer H."/>
            <person name="Willows R.D."/>
            <person name="Chen M."/>
        </authorList>
    </citation>
    <scope>NUCLEOTIDE SEQUENCE [LARGE SCALE GENOMIC DNA]</scope>
    <source>
        <strain evidence="6 7">C2206</strain>
    </source>
</reference>
<dbReference type="EC" id="2.7.7.38" evidence="5"/>
<dbReference type="Gene3D" id="3.90.550.10">
    <property type="entry name" value="Spore Coat Polysaccharide Biosynthesis Protein SpsA, Chain A"/>
    <property type="match status" value="1"/>
</dbReference>
<dbReference type="KEGG" id="hhg:XM38_013730"/>